<keyword evidence="13" id="KW-1185">Reference proteome</keyword>
<dbReference type="EMBL" id="JAROKS010000010">
    <property type="protein sequence ID" value="KAK1800661.1"/>
    <property type="molecule type" value="Genomic_DNA"/>
</dbReference>
<dbReference type="InterPro" id="IPR000998">
    <property type="entry name" value="MAM_dom"/>
</dbReference>
<accession>A0AAD8ZK72</accession>
<dbReference type="PANTHER" id="PTHR45916:SF1">
    <property type="entry name" value="STRUCTURAL MAINTENANCE OF CHROMOSOMES PROTEIN 5"/>
    <property type="match status" value="1"/>
</dbReference>
<dbReference type="GO" id="GO:0005634">
    <property type="term" value="C:nucleus"/>
    <property type="evidence" value="ECO:0007669"/>
    <property type="project" value="UniProtKB-SubCell"/>
</dbReference>
<evidence type="ECO:0000256" key="1">
    <source>
        <dbReference type="ARBA" id="ARBA00004123"/>
    </source>
</evidence>
<dbReference type="GO" id="GO:0000724">
    <property type="term" value="P:double-strand break repair via homologous recombination"/>
    <property type="evidence" value="ECO:0007669"/>
    <property type="project" value="TreeGrafter"/>
</dbReference>
<dbReference type="FunFam" id="3.40.50.300:FF:000793">
    <property type="entry name" value="Structural maintenance of chromosomes protein 5"/>
    <property type="match status" value="1"/>
</dbReference>
<dbReference type="GO" id="GO:0016020">
    <property type="term" value="C:membrane"/>
    <property type="evidence" value="ECO:0007669"/>
    <property type="project" value="InterPro"/>
</dbReference>
<feature type="domain" description="MAM" evidence="11">
    <location>
        <begin position="63"/>
        <end position="177"/>
    </location>
</feature>
<feature type="domain" description="MAM" evidence="11">
    <location>
        <begin position="176"/>
        <end position="343"/>
    </location>
</feature>
<name>A0AAD8ZK72_9TELE</name>
<dbReference type="SUPFAM" id="SSF49899">
    <property type="entry name" value="Concanavalin A-like lectins/glucanases"/>
    <property type="match status" value="4"/>
</dbReference>
<dbReference type="PROSITE" id="PS50060">
    <property type="entry name" value="MAM_2"/>
    <property type="match status" value="4"/>
</dbReference>
<evidence type="ECO:0000256" key="9">
    <source>
        <dbReference type="ARBA" id="ARBA00023242"/>
    </source>
</evidence>
<evidence type="ECO:0000256" key="5">
    <source>
        <dbReference type="ARBA" id="ARBA00022454"/>
    </source>
</evidence>
<feature type="non-terminal residue" evidence="12">
    <location>
        <position position="1"/>
    </location>
</feature>
<evidence type="ECO:0000256" key="10">
    <source>
        <dbReference type="SAM" id="Coils"/>
    </source>
</evidence>
<dbReference type="CDD" id="cd06263">
    <property type="entry name" value="MAM"/>
    <property type="match status" value="3"/>
</dbReference>
<dbReference type="InterPro" id="IPR027417">
    <property type="entry name" value="P-loop_NTPase"/>
</dbReference>
<feature type="domain" description="MAM" evidence="11">
    <location>
        <begin position="354"/>
        <end position="520"/>
    </location>
</feature>
<keyword evidence="9" id="KW-0539">Nucleus</keyword>
<comment type="similarity">
    <text evidence="3">Belongs to the SMC family. SMC5 subfamily.</text>
</comment>
<dbReference type="GO" id="GO:0005524">
    <property type="term" value="F:ATP binding"/>
    <property type="evidence" value="ECO:0007669"/>
    <property type="project" value="UniProtKB-KW"/>
</dbReference>
<feature type="coiled-coil region" evidence="10">
    <location>
        <begin position="1048"/>
        <end position="1130"/>
    </location>
</feature>
<evidence type="ECO:0000256" key="3">
    <source>
        <dbReference type="ARBA" id="ARBA00010171"/>
    </source>
</evidence>
<dbReference type="InterPro" id="IPR003395">
    <property type="entry name" value="RecF/RecN/SMC_N"/>
</dbReference>
<evidence type="ECO:0000256" key="8">
    <source>
        <dbReference type="ARBA" id="ARBA00023054"/>
    </source>
</evidence>
<evidence type="ECO:0000256" key="2">
    <source>
        <dbReference type="ARBA" id="ARBA00004286"/>
    </source>
</evidence>
<dbReference type="SUPFAM" id="SSF52540">
    <property type="entry name" value="P-loop containing nucleoside triphosphate hydrolases"/>
    <property type="match status" value="1"/>
</dbReference>
<evidence type="ECO:0000256" key="6">
    <source>
        <dbReference type="ARBA" id="ARBA00022741"/>
    </source>
</evidence>
<keyword evidence="6" id="KW-0547">Nucleotide-binding</keyword>
<comment type="subcellular location">
    <subcellularLocation>
        <location evidence="2">Chromosome</location>
    </subcellularLocation>
    <subcellularLocation>
        <location evidence="1">Nucleus</location>
    </subcellularLocation>
</comment>
<dbReference type="Pfam" id="PF02463">
    <property type="entry name" value="SMC_N"/>
    <property type="match status" value="1"/>
</dbReference>
<organism evidence="12 13">
    <name type="scientific">Electrophorus voltai</name>
    <dbReference type="NCBI Taxonomy" id="2609070"/>
    <lineage>
        <taxon>Eukaryota</taxon>
        <taxon>Metazoa</taxon>
        <taxon>Chordata</taxon>
        <taxon>Craniata</taxon>
        <taxon>Vertebrata</taxon>
        <taxon>Euteleostomi</taxon>
        <taxon>Actinopterygii</taxon>
        <taxon>Neopterygii</taxon>
        <taxon>Teleostei</taxon>
        <taxon>Ostariophysi</taxon>
        <taxon>Gymnotiformes</taxon>
        <taxon>Gymnotoidei</taxon>
        <taxon>Gymnotidae</taxon>
        <taxon>Electrophorus</taxon>
    </lineage>
</organism>
<dbReference type="InterPro" id="IPR013320">
    <property type="entry name" value="ConA-like_dom_sf"/>
</dbReference>
<keyword evidence="5" id="KW-0158">Chromosome</keyword>
<feature type="coiled-coil region" evidence="10">
    <location>
        <begin position="899"/>
        <end position="1014"/>
    </location>
</feature>
<dbReference type="SMART" id="SM00137">
    <property type="entry name" value="MAM"/>
    <property type="match status" value="3"/>
</dbReference>
<dbReference type="Gene3D" id="3.40.50.300">
    <property type="entry name" value="P-loop containing nucleotide triphosphate hydrolases"/>
    <property type="match status" value="2"/>
</dbReference>
<protein>
    <recommendedName>
        <fullName evidence="4">Structural maintenance of chromosomes protein 5</fullName>
    </recommendedName>
</protein>
<feature type="domain" description="MAM" evidence="11">
    <location>
        <begin position="563"/>
        <end position="754"/>
    </location>
</feature>
<dbReference type="Proteomes" id="UP001239994">
    <property type="component" value="Unassembled WGS sequence"/>
</dbReference>
<dbReference type="PROSITE" id="PS00740">
    <property type="entry name" value="MAM_1"/>
    <property type="match status" value="2"/>
</dbReference>
<evidence type="ECO:0000313" key="13">
    <source>
        <dbReference type="Proteomes" id="UP001239994"/>
    </source>
</evidence>
<comment type="caution">
    <text evidence="12">The sequence shown here is derived from an EMBL/GenBank/DDBJ whole genome shotgun (WGS) entry which is preliminary data.</text>
</comment>
<dbReference type="PANTHER" id="PTHR45916">
    <property type="entry name" value="STRUCTURAL MAINTENANCE OF CHROMOSOMES PROTEIN 5"/>
    <property type="match status" value="1"/>
</dbReference>
<dbReference type="GO" id="GO:0030915">
    <property type="term" value="C:Smc5-Smc6 complex"/>
    <property type="evidence" value="ECO:0007669"/>
    <property type="project" value="TreeGrafter"/>
</dbReference>
<keyword evidence="8 10" id="KW-0175">Coiled coil</keyword>
<sequence length="1698" mass="194803">MALARITAQSAHREPSRRTAELNIPLGLRFRKKMMSYFFLSLIECLSRPNALKKVSLQTCCPQKGRFITVEAIKDGQQEKAVLLGPEMEQQAWSCFRLVYQLIGSASLQVQRRVEKDSFDHVLWSSSSPSDSWLMVSIDLQNYSDPYKIVLEGRPGSSKDSSVSIFNVNISDKYCIECDFEESHLCGYTNQWNSNINWYVGRDTADNTTPSDGPGEQGYGHYMYVDSVYASSLQEVAKLVSPMTTVPMSGCLSFQYQQERVGSHLFQLYSRDQAGQYQELWRADGSGGNSADWGAETQVWIPVQVALQAPYPMEMVFEVSFNSVKGGHVLLDDISFSPELCSAESEAMFDPTIANCDFELDLCQYTQNKLKDSEMWKRVSVRPNIYREGDHTTGTVLSVHTGSFLLANSHFTLQTGYVSRLYGPQLPGDQKYCLKFFYLLRGFHQNSQALAVYLYDRERAKQNEIWTQSEKTQNIWIQVELNLQSEKNTQVVFISICNSFGNCGPVGLDDISVNLGNCELPLGKITITNELFDYTHNTQIHAVFYFSTAVILCVSGFSLSVPSHCNFETGMCENTQDKQGDKADWVLTRGSTPTSYTGPKGDHTTGTGHYLYIEASLMLPGHNARLLSMLLRGSKGAQCLKFFYHMYGLGTGQLSVLLRSQPEGRDRLLWVRRGEQGISWFKASVNYQYDHQHQMLTSKTQKIQTCLEITITYMSSKASSFYSTYDHSDVFPGPNLNMIVGANGTGKSSIVCAICLGLAGKTAILGRGDKASVGLYVKRGCAKGSVEIELYRAGGNLVINREIHVENNQSVWMINSKHASQKAVEETVKELQIQVGNLCQFLPQEKVGEFAKMSKIELLEATEKSVGPPEMYEFHCKLKTFRTKERELENSCKEKANFLEKARQRNERNKLDVERYHTKRRHLDRIQMLEKKKPWVEYETARKELEEVKKQREEMKKTVKSLKEVQAPLLRKIQNVESQLMPIENGMKEKTAKIRETSQKCKQKQDQLDRKYKEHLQRWAFLYHTQIDDIKQALSLQQTEEADRKKRIANTRRLIQDLQRDLDSLSSHADVTPRIEAVNAELRTIQEEKAQLDGEGQDLQRDKDEAVGELRRLQNRKRSMEDMMNRKEEKLRNRFCDTYAALQWLKNHRDLFEGKVYEPMMLVINVRDPRNAKYIESHIPVNDLRAFVFEKQQDMEKFMAEVRDKQKLRVNSVIAPAESCANRPPSRPLDSLKRFGIVSYLRELFDAPEAVMSYLCYQYRINDVPVGTEKTKSMIEMVIRESQLRMIYTAEEKYTVKKSSYSSKIISSNSALRNSQFLSMTIDADERRKLEEQLNAAQKQVQVFDARIKVNHEQQVRLDRRDNELRAEKKRLSELKGKRRQLEQKISTKEDSVRQMEQSGIDLLKADEEAKVKICAVNDQKVAIVEDFVHAMKLRARLSMEKVYLALEAAGLTAEKISMESDYRERTAELRRAEQVFLELDHKKTSLLETCKNMMRRAREICNMNPGETVVPEILQTAFSELPNTLEDIDAMLSEEKARADCITGLSETVRHTHTRADCITGLSQMAKERWLIPLKQLVEQINMKFSDFFRSMHCAGEVDLHSENPEEYDRYGIRIRVKFRSSTQLHELTPHHQSGGERSVSTMLYLMALQELNRCPFRVVDEINQGMDPVNERRVFDIVVKTACNGSTSQYFFITPK</sequence>
<evidence type="ECO:0000313" key="12">
    <source>
        <dbReference type="EMBL" id="KAK1800661.1"/>
    </source>
</evidence>
<dbReference type="GO" id="GO:0003697">
    <property type="term" value="F:single-stranded DNA binding"/>
    <property type="evidence" value="ECO:0007669"/>
    <property type="project" value="TreeGrafter"/>
</dbReference>
<reference evidence="12" key="1">
    <citation type="submission" date="2023-03" db="EMBL/GenBank/DDBJ databases">
        <title>Electrophorus voltai genome.</title>
        <authorList>
            <person name="Bian C."/>
        </authorList>
    </citation>
    <scope>NUCLEOTIDE SEQUENCE</scope>
    <source>
        <strain evidence="12">CB-2022</strain>
        <tissue evidence="12">Muscle</tissue>
    </source>
</reference>
<gene>
    <name evidence="12" type="ORF">P4O66_005862</name>
</gene>
<evidence type="ECO:0000256" key="4">
    <source>
        <dbReference type="ARBA" id="ARBA00018687"/>
    </source>
</evidence>
<dbReference type="Gene3D" id="2.60.120.200">
    <property type="match status" value="4"/>
</dbReference>
<proteinExistence type="inferred from homology"/>
<keyword evidence="7" id="KW-0067">ATP-binding</keyword>
<dbReference type="Pfam" id="PF00629">
    <property type="entry name" value="MAM"/>
    <property type="match status" value="4"/>
</dbReference>
<evidence type="ECO:0000256" key="7">
    <source>
        <dbReference type="ARBA" id="ARBA00022840"/>
    </source>
</evidence>
<evidence type="ECO:0000259" key="11">
    <source>
        <dbReference type="PROSITE" id="PS50060"/>
    </source>
</evidence>
<feature type="coiled-coil region" evidence="10">
    <location>
        <begin position="1320"/>
        <end position="1399"/>
    </location>
</feature>